<gene>
    <name evidence="2" type="ORF">ENU31_03985</name>
</gene>
<evidence type="ECO:0000259" key="1">
    <source>
        <dbReference type="Pfam" id="PF01937"/>
    </source>
</evidence>
<comment type="caution">
    <text evidence="2">The sequence shown here is derived from an EMBL/GenBank/DDBJ whole genome shotgun (WGS) entry which is preliminary data.</text>
</comment>
<sequence>MWIDNGLCKLCLIYSRSKDIINLKRVELLDKMLIGLANIIRKNYSRTYAFTYSFNIVKQLIENPDPYMDIKKELNKVGKKLSAIVEKYLESVGWNLREALRISAAANIVDTSVLGYEAKNIEECIWDKPVIEEEVEIPKNIDVYIVLDNAGEAAIDLLLAKAFKLNGYRVSIVVRKESYEIDVLRNDIELNNIDVIETHGNLSPVLYIDKGFVVAKGIANAEAYIEGGKTSSLHLLRAKCDVIARLFKVPKNSVLIVTGETLKKTFGN</sequence>
<dbReference type="InterPro" id="IPR014444">
    <property type="entry name" value="PH1575-like"/>
</dbReference>
<dbReference type="Gene3D" id="3.40.50.10880">
    <property type="entry name" value="Uncharacterised protein PF01937, DUF89, domain 3"/>
    <property type="match status" value="1"/>
</dbReference>
<protein>
    <submittedName>
        <fullName evidence="2">DUF89 family protein</fullName>
    </submittedName>
</protein>
<dbReference type="InterPro" id="IPR036075">
    <property type="entry name" value="ARMT-1-like_metal-bd_sf"/>
</dbReference>
<dbReference type="SUPFAM" id="SSF111321">
    <property type="entry name" value="AF1104-like"/>
    <property type="match status" value="1"/>
</dbReference>
<reference evidence="2" key="1">
    <citation type="journal article" date="2020" name="mSystems">
        <title>Genome- and Community-Level Interaction Insights into Carbon Utilization and Element Cycling Functions of Hydrothermarchaeota in Hydrothermal Sediment.</title>
        <authorList>
            <person name="Zhou Z."/>
            <person name="Liu Y."/>
            <person name="Xu W."/>
            <person name="Pan J."/>
            <person name="Luo Z.H."/>
            <person name="Li M."/>
        </authorList>
    </citation>
    <scope>NUCLEOTIDE SEQUENCE [LARGE SCALE GENOMIC DNA]</scope>
    <source>
        <strain evidence="2">SpSt-658</strain>
    </source>
</reference>
<dbReference type="InterPro" id="IPR002791">
    <property type="entry name" value="ARMT1-like_metal-bd"/>
</dbReference>
<dbReference type="Gene3D" id="1.10.285.20">
    <property type="entry name" value="Uncharacterised protein PF01937, DUF89, domain 2"/>
    <property type="match status" value="1"/>
</dbReference>
<dbReference type="Pfam" id="PF01937">
    <property type="entry name" value="ARMT1-like_dom"/>
    <property type="match status" value="1"/>
</dbReference>
<dbReference type="AlphaFoldDB" id="A0A7C4H320"/>
<dbReference type="EMBL" id="DTCA01000117">
    <property type="protein sequence ID" value="HGM07552.1"/>
    <property type="molecule type" value="Genomic_DNA"/>
</dbReference>
<feature type="domain" description="Damage-control phosphatase ARMT1-like metal-binding" evidence="1">
    <location>
        <begin position="47"/>
        <end position="191"/>
    </location>
</feature>
<proteinExistence type="predicted"/>
<evidence type="ECO:0000313" key="2">
    <source>
        <dbReference type="EMBL" id="HGM07552.1"/>
    </source>
</evidence>
<name>A0A7C4H320_9CREN</name>
<accession>A0A7C4H320</accession>
<organism evidence="2">
    <name type="scientific">Ignisphaera aggregans</name>
    <dbReference type="NCBI Taxonomy" id="334771"/>
    <lineage>
        <taxon>Archaea</taxon>
        <taxon>Thermoproteota</taxon>
        <taxon>Thermoprotei</taxon>
        <taxon>Desulfurococcales</taxon>
        <taxon>Desulfurococcaceae</taxon>
        <taxon>Ignisphaera</taxon>
    </lineage>
</organism>
<dbReference type="PIRSF" id="PIRSF006593">
    <property type="entry name" value="UCP006593"/>
    <property type="match status" value="1"/>
</dbReference>